<dbReference type="Gene3D" id="3.20.20.70">
    <property type="entry name" value="Aldolase class I"/>
    <property type="match status" value="1"/>
</dbReference>
<comment type="caution">
    <text evidence="6">The sequence shown here is derived from an EMBL/GenBank/DDBJ whole genome shotgun (WGS) entry which is preliminary data.</text>
</comment>
<proteinExistence type="inferred from homology"/>
<keyword evidence="3" id="KW-0378">Hydrolase</keyword>
<dbReference type="PANTHER" id="PTHR11769:SF35">
    <property type="entry name" value="HYALURONIDASE"/>
    <property type="match status" value="1"/>
</dbReference>
<dbReference type="InterPro" id="IPR017853">
    <property type="entry name" value="GH"/>
</dbReference>
<dbReference type="InterPro" id="IPR018155">
    <property type="entry name" value="Hyaluronidase"/>
</dbReference>
<evidence type="ECO:0000256" key="2">
    <source>
        <dbReference type="ARBA" id="ARBA00023157"/>
    </source>
</evidence>
<gene>
    <name evidence="6" type="primary">Acey_s0442.g1538</name>
    <name evidence="6" type="ORF">Y032_0442g1538</name>
</gene>
<dbReference type="GO" id="GO:0005975">
    <property type="term" value="P:carbohydrate metabolic process"/>
    <property type="evidence" value="ECO:0007669"/>
    <property type="project" value="InterPro"/>
</dbReference>
<sequence length="339" mass="38476">MCSGQLVGDLSERNTWYRRYFAGAFFPNSLALVGAVEKKWMSGEFAMVPTFMRRHNTLEMASTCLSDTADAASPSSVFQNESIEFARTKNSSISDPDKLKKLAEQDYNEAARDFFVKTIKLARDLRPYAKWGFYGFPYCNYDAGSKGEYECKDDYQKWNDRMMFIFNESKALYPSIYLGFNATSDRRFRYVQAILKEARRISEKFSPPLPIYAYTKIEYDPLKELNDFYNDSDLCTTLKQPADLGIDGVVLWSSSANMKDRCLNIKTIMDAKIGPNIATTVRGHEKCRAQKCSSHGKCILRTNTTCPGDYKVDLNKYDCKCDIGYSGSNCSSATINSSI</sequence>
<dbReference type="Pfam" id="PF01630">
    <property type="entry name" value="Glyco_hydro_56"/>
    <property type="match status" value="1"/>
</dbReference>
<dbReference type="GO" id="GO:0030214">
    <property type="term" value="P:hyaluronan catabolic process"/>
    <property type="evidence" value="ECO:0007669"/>
    <property type="project" value="TreeGrafter"/>
</dbReference>
<reference evidence="7" key="1">
    <citation type="journal article" date="2015" name="Nat. Genet.">
        <title>The genome and transcriptome of the zoonotic hookworm Ancylostoma ceylanicum identify infection-specific gene families.</title>
        <authorList>
            <person name="Schwarz E.M."/>
            <person name="Hu Y."/>
            <person name="Antoshechkin I."/>
            <person name="Miller M.M."/>
            <person name="Sternberg P.W."/>
            <person name="Aroian R.V."/>
        </authorList>
    </citation>
    <scope>NUCLEOTIDE SEQUENCE</scope>
    <source>
        <strain evidence="7">HY135</strain>
    </source>
</reference>
<organism evidence="6 7">
    <name type="scientific">Ancylostoma ceylanicum</name>
    <dbReference type="NCBI Taxonomy" id="53326"/>
    <lineage>
        <taxon>Eukaryota</taxon>
        <taxon>Metazoa</taxon>
        <taxon>Ecdysozoa</taxon>
        <taxon>Nematoda</taxon>
        <taxon>Chromadorea</taxon>
        <taxon>Rhabditida</taxon>
        <taxon>Rhabditina</taxon>
        <taxon>Rhabditomorpha</taxon>
        <taxon>Strongyloidea</taxon>
        <taxon>Ancylostomatidae</taxon>
        <taxon>Ancylostomatinae</taxon>
        <taxon>Ancylostoma</taxon>
    </lineage>
</organism>
<keyword evidence="7" id="KW-1185">Reference proteome</keyword>
<dbReference type="Proteomes" id="UP000024635">
    <property type="component" value="Unassembled WGS sequence"/>
</dbReference>
<dbReference type="AlphaFoldDB" id="A0A016X191"/>
<dbReference type="EMBL" id="JARK01000042">
    <property type="protein sequence ID" value="EYC45018.1"/>
    <property type="molecule type" value="Genomic_DNA"/>
</dbReference>
<dbReference type="InterPro" id="IPR000742">
    <property type="entry name" value="EGF"/>
</dbReference>
<evidence type="ECO:0000259" key="4">
    <source>
        <dbReference type="PROSITE" id="PS00022"/>
    </source>
</evidence>
<dbReference type="GO" id="GO:0004415">
    <property type="term" value="F:hyalurononglucosaminidase activity"/>
    <property type="evidence" value="ECO:0007669"/>
    <property type="project" value="UniProtKB-UniRule"/>
</dbReference>
<dbReference type="EC" id="3.2.1.35" evidence="3"/>
<dbReference type="PROSITE" id="PS00022">
    <property type="entry name" value="EGF_1"/>
    <property type="match status" value="1"/>
</dbReference>
<dbReference type="OrthoDB" id="5796153at2759"/>
<dbReference type="PANTHER" id="PTHR11769">
    <property type="entry name" value="HYALURONIDASE"/>
    <property type="match status" value="1"/>
</dbReference>
<evidence type="ECO:0000256" key="3">
    <source>
        <dbReference type="RuleBase" id="RU610713"/>
    </source>
</evidence>
<dbReference type="SUPFAM" id="SSF51445">
    <property type="entry name" value="(Trans)glycosidases"/>
    <property type="match status" value="1"/>
</dbReference>
<comment type="catalytic activity">
    <reaction evidence="3">
        <text>Random hydrolysis of (1-&gt;4)-linkages between N-acetyl-beta-D-glucosamine and D-glucuronate residues in hyaluronate.</text>
        <dbReference type="EC" id="3.2.1.35"/>
    </reaction>
</comment>
<feature type="domain" description="EGF-like" evidence="4 5">
    <location>
        <begin position="319"/>
        <end position="330"/>
    </location>
</feature>
<dbReference type="PRINTS" id="PR00846">
    <property type="entry name" value="GLHYDRLASE56"/>
</dbReference>
<name>A0A016X191_9BILA</name>
<keyword evidence="2" id="KW-1015">Disulfide bond</keyword>
<evidence type="ECO:0000259" key="5">
    <source>
        <dbReference type="PROSITE" id="PS01186"/>
    </source>
</evidence>
<evidence type="ECO:0000256" key="1">
    <source>
        <dbReference type="ARBA" id="ARBA00008871"/>
    </source>
</evidence>
<dbReference type="InterPro" id="IPR013785">
    <property type="entry name" value="Aldolase_TIM"/>
</dbReference>
<evidence type="ECO:0000313" key="7">
    <source>
        <dbReference type="Proteomes" id="UP000024635"/>
    </source>
</evidence>
<protein>
    <recommendedName>
        <fullName evidence="3">Hyaluronidase</fullName>
        <ecNumber evidence="3">3.2.1.35</ecNumber>
    </recommendedName>
</protein>
<dbReference type="STRING" id="53326.A0A016X191"/>
<comment type="similarity">
    <text evidence="1 3">Belongs to the glycosyl hydrolase 56 family.</text>
</comment>
<accession>A0A016X191</accession>
<dbReference type="PROSITE" id="PS01186">
    <property type="entry name" value="EGF_2"/>
    <property type="match status" value="1"/>
</dbReference>
<evidence type="ECO:0000313" key="6">
    <source>
        <dbReference type="EMBL" id="EYC45018.1"/>
    </source>
</evidence>
<keyword evidence="3" id="KW-0326">Glycosidase</keyword>